<comment type="caution">
    <text evidence="2">The sequence shown here is derived from an EMBL/GenBank/DDBJ whole genome shotgun (WGS) entry which is preliminary data.</text>
</comment>
<dbReference type="CDD" id="cd01949">
    <property type="entry name" value="GGDEF"/>
    <property type="match status" value="1"/>
</dbReference>
<dbReference type="GO" id="GO:0043709">
    <property type="term" value="P:cell adhesion involved in single-species biofilm formation"/>
    <property type="evidence" value="ECO:0007669"/>
    <property type="project" value="TreeGrafter"/>
</dbReference>
<dbReference type="InterPro" id="IPR043128">
    <property type="entry name" value="Rev_trsase/Diguanyl_cyclase"/>
</dbReference>
<dbReference type="PANTHER" id="PTHR45138">
    <property type="entry name" value="REGULATORY COMPONENTS OF SENSORY TRANSDUCTION SYSTEM"/>
    <property type="match status" value="1"/>
</dbReference>
<gene>
    <name evidence="2" type="primary">pleD_15</name>
    <name evidence="2" type="ORF">SDC9_197294</name>
</gene>
<dbReference type="SUPFAM" id="SSF55073">
    <property type="entry name" value="Nucleotide cyclase"/>
    <property type="match status" value="1"/>
</dbReference>
<dbReference type="PROSITE" id="PS50887">
    <property type="entry name" value="GGDEF"/>
    <property type="match status" value="1"/>
</dbReference>
<dbReference type="Gene3D" id="3.30.70.270">
    <property type="match status" value="1"/>
</dbReference>
<proteinExistence type="predicted"/>
<dbReference type="AlphaFoldDB" id="A0A645IFR9"/>
<sequence>MVRATDVAGRIGGEEFAVLMPESALDQARQLAERIRAAVQALNIVYGEVNLGVTVSIGLVELDASSTADQALSLADKALYSAKAHGRNRVEAALSADH</sequence>
<accession>A0A645IFR9</accession>
<evidence type="ECO:0000313" key="2">
    <source>
        <dbReference type="EMBL" id="MPN49672.1"/>
    </source>
</evidence>
<dbReference type="NCBIfam" id="TIGR00254">
    <property type="entry name" value="GGDEF"/>
    <property type="match status" value="1"/>
</dbReference>
<protein>
    <submittedName>
        <fullName evidence="2">Response regulator PleD</fullName>
    </submittedName>
</protein>
<feature type="domain" description="GGDEF" evidence="1">
    <location>
        <begin position="1"/>
        <end position="95"/>
    </location>
</feature>
<organism evidence="2">
    <name type="scientific">bioreactor metagenome</name>
    <dbReference type="NCBI Taxonomy" id="1076179"/>
    <lineage>
        <taxon>unclassified sequences</taxon>
        <taxon>metagenomes</taxon>
        <taxon>ecological metagenomes</taxon>
    </lineage>
</organism>
<evidence type="ECO:0000259" key="1">
    <source>
        <dbReference type="PROSITE" id="PS50887"/>
    </source>
</evidence>
<dbReference type="InterPro" id="IPR000160">
    <property type="entry name" value="GGDEF_dom"/>
</dbReference>
<dbReference type="GO" id="GO:0052621">
    <property type="term" value="F:diguanylate cyclase activity"/>
    <property type="evidence" value="ECO:0007669"/>
    <property type="project" value="TreeGrafter"/>
</dbReference>
<dbReference type="GO" id="GO:1902201">
    <property type="term" value="P:negative regulation of bacterial-type flagellum-dependent cell motility"/>
    <property type="evidence" value="ECO:0007669"/>
    <property type="project" value="TreeGrafter"/>
</dbReference>
<dbReference type="PANTHER" id="PTHR45138:SF9">
    <property type="entry name" value="DIGUANYLATE CYCLASE DGCM-RELATED"/>
    <property type="match status" value="1"/>
</dbReference>
<dbReference type="InterPro" id="IPR029787">
    <property type="entry name" value="Nucleotide_cyclase"/>
</dbReference>
<dbReference type="Pfam" id="PF00990">
    <property type="entry name" value="GGDEF"/>
    <property type="match status" value="1"/>
</dbReference>
<dbReference type="SMART" id="SM00267">
    <property type="entry name" value="GGDEF"/>
    <property type="match status" value="1"/>
</dbReference>
<name>A0A645IFR9_9ZZZZ</name>
<dbReference type="EMBL" id="VSSQ01113137">
    <property type="protein sequence ID" value="MPN49672.1"/>
    <property type="molecule type" value="Genomic_DNA"/>
</dbReference>
<dbReference type="GO" id="GO:0005886">
    <property type="term" value="C:plasma membrane"/>
    <property type="evidence" value="ECO:0007669"/>
    <property type="project" value="TreeGrafter"/>
</dbReference>
<dbReference type="InterPro" id="IPR050469">
    <property type="entry name" value="Diguanylate_Cyclase"/>
</dbReference>
<reference evidence="2" key="1">
    <citation type="submission" date="2019-08" db="EMBL/GenBank/DDBJ databases">
        <authorList>
            <person name="Kucharzyk K."/>
            <person name="Murdoch R.W."/>
            <person name="Higgins S."/>
            <person name="Loffler F."/>
        </authorList>
    </citation>
    <scope>NUCLEOTIDE SEQUENCE</scope>
</reference>